<protein>
    <submittedName>
        <fullName evidence="3">Unannotated protein</fullName>
    </submittedName>
</protein>
<dbReference type="SUPFAM" id="SSF54506">
    <property type="entry name" value="Diaminopimelate epimerase-like"/>
    <property type="match status" value="2"/>
</dbReference>
<evidence type="ECO:0000256" key="2">
    <source>
        <dbReference type="ARBA" id="ARBA00023235"/>
    </source>
</evidence>
<reference evidence="3" key="1">
    <citation type="submission" date="2020-05" db="EMBL/GenBank/DDBJ databases">
        <authorList>
            <person name="Chiriac C."/>
            <person name="Salcher M."/>
            <person name="Ghai R."/>
            <person name="Kavagutti S V."/>
        </authorList>
    </citation>
    <scope>NUCLEOTIDE SEQUENCE</scope>
</reference>
<dbReference type="Pfam" id="PF01678">
    <property type="entry name" value="DAP_epimerase"/>
    <property type="match status" value="2"/>
</dbReference>
<dbReference type="GO" id="GO:0009089">
    <property type="term" value="P:lysine biosynthetic process via diaminopimelate"/>
    <property type="evidence" value="ECO:0007669"/>
    <property type="project" value="InterPro"/>
</dbReference>
<accession>A0A6J6QHI5</accession>
<keyword evidence="2" id="KW-0413">Isomerase</keyword>
<dbReference type="EMBL" id="CAEZXP010000008">
    <property type="protein sequence ID" value="CAB4708535.1"/>
    <property type="molecule type" value="Genomic_DNA"/>
</dbReference>
<dbReference type="InterPro" id="IPR001653">
    <property type="entry name" value="DAP_epimerase_DapF"/>
</dbReference>
<evidence type="ECO:0000313" key="3">
    <source>
        <dbReference type="EMBL" id="CAB4708535.1"/>
    </source>
</evidence>
<proteinExistence type="inferred from homology"/>
<dbReference type="GO" id="GO:0008837">
    <property type="term" value="F:diaminopimelate epimerase activity"/>
    <property type="evidence" value="ECO:0007669"/>
    <property type="project" value="InterPro"/>
</dbReference>
<sequence length="236" mass="24716">MQLSRWQAQGNIYLVAEPAANAAPLDAASVAAHVGDADGILEVLAVGDDFVDINIWNPDGSLAEMSGNGTRIAAQWLSSKTGSRSVAVNVGTRTVKATLMPDGLVEQDMGPVTVGTPEEIEGIRFRRVDVGNPHAVVEDDPARLDTVGPYLETHERFPNRTNVQVARWTDATHIEARVWERGVGETGSSGSSAVAVAAALGATAATIVFPGGPLNVRFADGHAFLVGPAERDEVAA</sequence>
<gene>
    <name evidence="3" type="ORF">UFOPK2399_01840</name>
</gene>
<dbReference type="PANTHER" id="PTHR31689:SF0">
    <property type="entry name" value="DIAMINOPIMELATE EPIMERASE"/>
    <property type="match status" value="1"/>
</dbReference>
<evidence type="ECO:0000256" key="1">
    <source>
        <dbReference type="ARBA" id="ARBA00010219"/>
    </source>
</evidence>
<comment type="similarity">
    <text evidence="1">Belongs to the diaminopimelate epimerase family.</text>
</comment>
<dbReference type="GO" id="GO:0005829">
    <property type="term" value="C:cytosol"/>
    <property type="evidence" value="ECO:0007669"/>
    <property type="project" value="TreeGrafter"/>
</dbReference>
<dbReference type="NCBIfam" id="TIGR00652">
    <property type="entry name" value="DapF"/>
    <property type="match status" value="1"/>
</dbReference>
<organism evidence="3">
    <name type="scientific">freshwater metagenome</name>
    <dbReference type="NCBI Taxonomy" id="449393"/>
    <lineage>
        <taxon>unclassified sequences</taxon>
        <taxon>metagenomes</taxon>
        <taxon>ecological metagenomes</taxon>
    </lineage>
</organism>
<name>A0A6J6QHI5_9ZZZZ</name>
<dbReference type="AlphaFoldDB" id="A0A6J6QHI5"/>
<dbReference type="PANTHER" id="PTHR31689">
    <property type="entry name" value="DIAMINOPIMELATE EPIMERASE, CHLOROPLASTIC"/>
    <property type="match status" value="1"/>
</dbReference>
<dbReference type="Gene3D" id="3.10.310.10">
    <property type="entry name" value="Diaminopimelate Epimerase, Chain A, domain 1"/>
    <property type="match status" value="2"/>
</dbReference>